<feature type="transmembrane region" description="Helical" evidence="13">
    <location>
        <begin position="34"/>
        <end position="55"/>
    </location>
</feature>
<keyword evidence="6 13" id="KW-0812">Transmembrane</keyword>
<feature type="transmembrane region" description="Helical" evidence="13">
    <location>
        <begin position="186"/>
        <end position="212"/>
    </location>
</feature>
<evidence type="ECO:0000256" key="6">
    <source>
        <dbReference type="ARBA" id="ARBA00022692"/>
    </source>
</evidence>
<dbReference type="Gene3D" id="6.10.250.2080">
    <property type="match status" value="1"/>
</dbReference>
<dbReference type="NCBIfam" id="TIGR00328">
    <property type="entry name" value="flhB"/>
    <property type="match status" value="1"/>
</dbReference>
<evidence type="ECO:0000256" key="12">
    <source>
        <dbReference type="ARBA" id="ARBA00025078"/>
    </source>
</evidence>
<comment type="subcellular location">
    <subcellularLocation>
        <location evidence="1">Cell membrane</location>
        <topology evidence="1">Multi-pass membrane protein</topology>
    </subcellularLocation>
</comment>
<keyword evidence="11 13" id="KW-1006">Bacterial flagellum protein export</keyword>
<dbReference type="GO" id="GO:0044780">
    <property type="term" value="P:bacterial-type flagellum assembly"/>
    <property type="evidence" value="ECO:0007669"/>
    <property type="project" value="InterPro"/>
</dbReference>
<dbReference type="AlphaFoldDB" id="A0A081B9K1"/>
<dbReference type="STRING" id="1333998.M2A_1218"/>
<comment type="similarity">
    <text evidence="2 13">Belongs to the type III secretion exporter family.</text>
</comment>
<dbReference type="PANTHER" id="PTHR30531:SF12">
    <property type="entry name" value="FLAGELLAR BIOSYNTHETIC PROTEIN FLHB"/>
    <property type="match status" value="1"/>
</dbReference>
<keyword evidence="15" id="KW-0969">Cilium</keyword>
<keyword evidence="7 13" id="KW-1005">Bacterial flagellum biogenesis</keyword>
<keyword evidence="15" id="KW-0966">Cell projection</keyword>
<evidence type="ECO:0000256" key="10">
    <source>
        <dbReference type="ARBA" id="ARBA00023136"/>
    </source>
</evidence>
<evidence type="ECO:0000256" key="4">
    <source>
        <dbReference type="ARBA" id="ARBA00022448"/>
    </source>
</evidence>
<proteinExistence type="inferred from homology"/>
<evidence type="ECO:0000256" key="1">
    <source>
        <dbReference type="ARBA" id="ARBA00004651"/>
    </source>
</evidence>
<keyword evidence="16" id="KW-1185">Reference proteome</keyword>
<evidence type="ECO:0000256" key="2">
    <source>
        <dbReference type="ARBA" id="ARBA00010690"/>
    </source>
</evidence>
<dbReference type="InterPro" id="IPR029025">
    <property type="entry name" value="T3SS_substrate_exporter_C"/>
</dbReference>
<evidence type="ECO:0000256" key="3">
    <source>
        <dbReference type="ARBA" id="ARBA00021622"/>
    </source>
</evidence>
<evidence type="ECO:0000313" key="16">
    <source>
        <dbReference type="Proteomes" id="UP000028702"/>
    </source>
</evidence>
<keyword evidence="5 13" id="KW-1003">Cell membrane</keyword>
<dbReference type="RefSeq" id="WP_045444514.1">
    <property type="nucleotide sequence ID" value="NZ_BBIO01000005.1"/>
</dbReference>
<evidence type="ECO:0000313" key="15">
    <source>
        <dbReference type="EMBL" id="GAK44719.1"/>
    </source>
</evidence>
<dbReference type="InterPro" id="IPR006135">
    <property type="entry name" value="T3SS_substrate_exporter"/>
</dbReference>
<keyword evidence="4 13" id="KW-0813">Transport</keyword>
<gene>
    <name evidence="13" type="primary">flhB</name>
    <name evidence="15" type="ORF">M2A_1218</name>
</gene>
<dbReference type="Pfam" id="PF01312">
    <property type="entry name" value="Bac_export_2"/>
    <property type="match status" value="1"/>
</dbReference>
<feature type="transmembrane region" description="Helical" evidence="13">
    <location>
        <begin position="138"/>
        <end position="166"/>
    </location>
</feature>
<feature type="compositionally biased region" description="Basic and acidic residues" evidence="14">
    <location>
        <begin position="7"/>
        <end position="26"/>
    </location>
</feature>
<dbReference type="Proteomes" id="UP000028702">
    <property type="component" value="Unassembled WGS sequence"/>
</dbReference>
<dbReference type="eggNOG" id="COG1377">
    <property type="taxonomic scope" value="Bacteria"/>
</dbReference>
<feature type="region of interest" description="Disordered" evidence="14">
    <location>
        <begin position="1"/>
        <end position="26"/>
    </location>
</feature>
<dbReference type="EMBL" id="BBIO01000005">
    <property type="protein sequence ID" value="GAK44719.1"/>
    <property type="molecule type" value="Genomic_DNA"/>
</dbReference>
<evidence type="ECO:0000256" key="11">
    <source>
        <dbReference type="ARBA" id="ARBA00023225"/>
    </source>
</evidence>
<accession>A0A081B9K1</accession>
<dbReference type="PRINTS" id="PR00950">
    <property type="entry name" value="TYPE3IMSPROT"/>
</dbReference>
<evidence type="ECO:0000256" key="7">
    <source>
        <dbReference type="ARBA" id="ARBA00022795"/>
    </source>
</evidence>
<dbReference type="FunFam" id="3.40.1690.10:FF:000001">
    <property type="entry name" value="Flagellar biosynthetic protein FlhB"/>
    <property type="match status" value="1"/>
</dbReference>
<keyword evidence="10 13" id="KW-0472">Membrane</keyword>
<dbReference type="GO" id="GO:0005886">
    <property type="term" value="C:plasma membrane"/>
    <property type="evidence" value="ECO:0007669"/>
    <property type="project" value="UniProtKB-SubCell"/>
</dbReference>
<keyword evidence="8 13" id="KW-0653">Protein transport</keyword>
<dbReference type="GO" id="GO:0009306">
    <property type="term" value="P:protein secretion"/>
    <property type="evidence" value="ECO:0007669"/>
    <property type="project" value="InterPro"/>
</dbReference>
<reference evidence="15 16" key="1">
    <citation type="submission" date="2014-07" db="EMBL/GenBank/DDBJ databases">
        <title>Tepidicaulis marinum gen. nov., sp. nov., a novel marine bacterium denitrifying nitrate to nitrous oxide strictly under microaerobic conditions.</title>
        <authorList>
            <person name="Takeuchi M."/>
            <person name="Yamagishi T."/>
            <person name="Kamagata Y."/>
            <person name="Oshima K."/>
            <person name="Hattori M."/>
            <person name="Katayama T."/>
            <person name="Hanada S."/>
            <person name="Tamaki H."/>
            <person name="Marumo K."/>
            <person name="Maeda H."/>
            <person name="Nedachi M."/>
            <person name="Iwasaki W."/>
            <person name="Suwa Y."/>
            <person name="Sakata S."/>
        </authorList>
    </citation>
    <scope>NUCLEOTIDE SEQUENCE [LARGE SCALE GENOMIC DNA]</scope>
    <source>
        <strain evidence="15 16">MA2</strain>
    </source>
</reference>
<evidence type="ECO:0000256" key="13">
    <source>
        <dbReference type="RuleBase" id="RU364091"/>
    </source>
</evidence>
<evidence type="ECO:0000256" key="8">
    <source>
        <dbReference type="ARBA" id="ARBA00022927"/>
    </source>
</evidence>
<evidence type="ECO:0000256" key="9">
    <source>
        <dbReference type="ARBA" id="ARBA00022989"/>
    </source>
</evidence>
<organism evidence="15 16">
    <name type="scientific">Tepidicaulis marinus</name>
    <dbReference type="NCBI Taxonomy" id="1333998"/>
    <lineage>
        <taxon>Bacteria</taxon>
        <taxon>Pseudomonadati</taxon>
        <taxon>Pseudomonadota</taxon>
        <taxon>Alphaproteobacteria</taxon>
        <taxon>Hyphomicrobiales</taxon>
        <taxon>Parvibaculaceae</taxon>
        <taxon>Tepidicaulis</taxon>
    </lineage>
</organism>
<sequence length="361" mass="40400">MADQSDDTEKTEEPTSKKLEDAHKKGDVAKSQEVNTWFVMLGACITAGFLSPGMAAKLSHFFEVFIASPHDIPMDAQHLRMLWMDIGTAVLLSLALPMAVLMAGALAGNVLQHKPIFTTEKMKPKLNKISPLQGFKRLFSLTSLVNFTKGIVKICIVGVVTFVILWPERDRLAVMVTYEVSEILPLVQMLTIRVSIGVLAVLGVLAGLDYLYERFQWMKKQRMSIQEIKDEYKQMEGDPTVKAKLRQLRMERGRKRMMAAVPEASVVIANPTHYAIALKYEQGMAAPLVLAKGIDAVALKIREIAEAHEIPVVVNPPLARALHATVEIDEEIPPEHYRAVAEVIGYVMRLKAKMSWRTRRT</sequence>
<comment type="function">
    <text evidence="12 13">Required for formation of the rod structure in the basal body of the flagellar apparatus. Together with FliI and FliH, may constitute the export apparatus of flagellin.</text>
</comment>
<dbReference type="PANTHER" id="PTHR30531">
    <property type="entry name" value="FLAGELLAR BIOSYNTHETIC PROTEIN FLHB"/>
    <property type="match status" value="1"/>
</dbReference>
<keyword evidence="9 13" id="KW-1133">Transmembrane helix</keyword>
<evidence type="ECO:0000256" key="5">
    <source>
        <dbReference type="ARBA" id="ARBA00022475"/>
    </source>
</evidence>
<feature type="transmembrane region" description="Helical" evidence="13">
    <location>
        <begin position="89"/>
        <end position="111"/>
    </location>
</feature>
<name>A0A081B9K1_9HYPH</name>
<dbReference type="InterPro" id="IPR006136">
    <property type="entry name" value="FlhB"/>
</dbReference>
<protein>
    <recommendedName>
        <fullName evidence="3 13">Flagellar biosynthetic protein FlhB</fullName>
    </recommendedName>
</protein>
<evidence type="ECO:0000256" key="14">
    <source>
        <dbReference type="SAM" id="MobiDB-lite"/>
    </source>
</evidence>
<dbReference type="Gene3D" id="3.40.1690.10">
    <property type="entry name" value="secretion proteins EscU"/>
    <property type="match status" value="1"/>
</dbReference>
<keyword evidence="15" id="KW-0282">Flagellum</keyword>
<dbReference type="SUPFAM" id="SSF160544">
    <property type="entry name" value="EscU C-terminal domain-like"/>
    <property type="match status" value="1"/>
</dbReference>
<comment type="caution">
    <text evidence="15">The sequence shown here is derived from an EMBL/GenBank/DDBJ whole genome shotgun (WGS) entry which is preliminary data.</text>
</comment>